<dbReference type="InterPro" id="IPR006311">
    <property type="entry name" value="TAT_signal"/>
</dbReference>
<reference evidence="3" key="1">
    <citation type="journal article" date="2014" name="Int. J. Syst. Evol. Microbiol.">
        <title>Complete genome sequence of Corynebacterium casei LMG S-19264T (=DSM 44701T), isolated from a smear-ripened cheese.</title>
        <authorList>
            <consortium name="US DOE Joint Genome Institute (JGI-PGF)"/>
            <person name="Walter F."/>
            <person name="Albersmeier A."/>
            <person name="Kalinowski J."/>
            <person name="Ruckert C."/>
        </authorList>
    </citation>
    <scope>NUCLEOTIDE SEQUENCE</scope>
    <source>
        <strain evidence="3">JCM 3172</strain>
    </source>
</reference>
<dbReference type="PROSITE" id="PS51257">
    <property type="entry name" value="PROKAR_LIPOPROTEIN"/>
    <property type="match status" value="1"/>
</dbReference>
<reference evidence="3" key="2">
    <citation type="submission" date="2020-09" db="EMBL/GenBank/DDBJ databases">
        <authorList>
            <person name="Sun Q."/>
            <person name="Ohkuma M."/>
        </authorList>
    </citation>
    <scope>NUCLEOTIDE SEQUENCE</scope>
    <source>
        <strain evidence="3">JCM 3172</strain>
    </source>
</reference>
<feature type="signal peptide" evidence="2">
    <location>
        <begin position="1"/>
        <end position="25"/>
    </location>
</feature>
<accession>A0A918LU87</accession>
<keyword evidence="4" id="KW-1185">Reference proteome</keyword>
<evidence type="ECO:0000256" key="1">
    <source>
        <dbReference type="SAM" id="MobiDB-lite"/>
    </source>
</evidence>
<dbReference type="PROSITE" id="PS51318">
    <property type="entry name" value="TAT"/>
    <property type="match status" value="1"/>
</dbReference>
<proteinExistence type="predicted"/>
<feature type="region of interest" description="Disordered" evidence="1">
    <location>
        <begin position="88"/>
        <end position="116"/>
    </location>
</feature>
<gene>
    <name evidence="3" type="ORF">GCM10014713_50420</name>
</gene>
<evidence type="ECO:0000256" key="2">
    <source>
        <dbReference type="SAM" id="SignalP"/>
    </source>
</evidence>
<organism evidence="3 4">
    <name type="scientific">Streptomyces purpureus</name>
    <dbReference type="NCBI Taxonomy" id="1951"/>
    <lineage>
        <taxon>Bacteria</taxon>
        <taxon>Bacillati</taxon>
        <taxon>Actinomycetota</taxon>
        <taxon>Actinomycetes</taxon>
        <taxon>Kitasatosporales</taxon>
        <taxon>Streptomycetaceae</taxon>
        <taxon>Streptomyces</taxon>
    </lineage>
</organism>
<comment type="caution">
    <text evidence="3">The sequence shown here is derived from an EMBL/GenBank/DDBJ whole genome shotgun (WGS) entry which is preliminary data.</text>
</comment>
<dbReference type="AlphaFoldDB" id="A0A918LU87"/>
<dbReference type="RefSeq" id="WP_019889855.1">
    <property type="nucleotide sequence ID" value="NZ_BMQQ01000022.1"/>
</dbReference>
<evidence type="ECO:0000313" key="3">
    <source>
        <dbReference type="EMBL" id="GGT50146.1"/>
    </source>
</evidence>
<evidence type="ECO:0000313" key="4">
    <source>
        <dbReference type="Proteomes" id="UP000619486"/>
    </source>
</evidence>
<name>A0A918LU87_9ACTN</name>
<evidence type="ECO:0008006" key="5">
    <source>
        <dbReference type="Google" id="ProtNLM"/>
    </source>
</evidence>
<dbReference type="EMBL" id="BMQQ01000022">
    <property type="protein sequence ID" value="GGT50146.1"/>
    <property type="molecule type" value="Genomic_DNA"/>
</dbReference>
<sequence>MGRTGTTRRRALLATGAAAASGLLAGCTSDGPGGRRSRSAAERAARAEAALRRRATASATALMERYDAVTRAHPSLAARLAPLRASAAAHRQALGADGPAASPTPSTRPAGATAPVPADPAAALEELAATARRTADGHSAALLSAPPEYARLLASVAASCAAQAYLLTDTGARS</sequence>
<feature type="chain" id="PRO_5039534317" description="Lipoprotein" evidence="2">
    <location>
        <begin position="26"/>
        <end position="174"/>
    </location>
</feature>
<protein>
    <recommendedName>
        <fullName evidence="5">Lipoprotein</fullName>
    </recommendedName>
</protein>
<dbReference type="Proteomes" id="UP000619486">
    <property type="component" value="Unassembled WGS sequence"/>
</dbReference>
<keyword evidence="2" id="KW-0732">Signal</keyword>